<feature type="compositionally biased region" description="Low complexity" evidence="1">
    <location>
        <begin position="36"/>
        <end position="51"/>
    </location>
</feature>
<evidence type="ECO:0000313" key="2">
    <source>
        <dbReference type="Ensembl" id="ENSPMGP00000008116.1"/>
    </source>
</evidence>
<protein>
    <submittedName>
        <fullName evidence="2">Uncharacterized protein</fullName>
    </submittedName>
</protein>
<dbReference type="Ensembl" id="ENSPMGT00000008635.1">
    <property type="protein sequence ID" value="ENSPMGP00000008116.1"/>
    <property type="gene ID" value="ENSPMGG00000006715.1"/>
</dbReference>
<dbReference type="AlphaFoldDB" id="A0A3B3ZV02"/>
<feature type="region of interest" description="Disordered" evidence="1">
    <location>
        <begin position="33"/>
        <end position="71"/>
    </location>
</feature>
<keyword evidence="3" id="KW-1185">Reference proteome</keyword>
<reference evidence="2" key="1">
    <citation type="submission" date="2025-08" db="UniProtKB">
        <authorList>
            <consortium name="Ensembl"/>
        </authorList>
    </citation>
    <scope>IDENTIFICATION</scope>
</reference>
<accession>A0A3B3ZV02</accession>
<proteinExistence type="predicted"/>
<reference evidence="2" key="2">
    <citation type="submission" date="2025-09" db="UniProtKB">
        <authorList>
            <consortium name="Ensembl"/>
        </authorList>
    </citation>
    <scope>IDENTIFICATION</scope>
</reference>
<evidence type="ECO:0000313" key="3">
    <source>
        <dbReference type="Proteomes" id="UP000261520"/>
    </source>
</evidence>
<sequence length="71" mass="7475">MVLTHSSILFMSVSSSHGFTSRRIDDFAMTAGKLTSSSEPNRSRSSSSSSSLLAAGTLGTGFFTPGRLDQD</sequence>
<name>A0A3B3ZV02_9GOBI</name>
<evidence type="ECO:0000256" key="1">
    <source>
        <dbReference type="SAM" id="MobiDB-lite"/>
    </source>
</evidence>
<organism evidence="2 3">
    <name type="scientific">Periophthalmus magnuspinnatus</name>
    <dbReference type="NCBI Taxonomy" id="409849"/>
    <lineage>
        <taxon>Eukaryota</taxon>
        <taxon>Metazoa</taxon>
        <taxon>Chordata</taxon>
        <taxon>Craniata</taxon>
        <taxon>Vertebrata</taxon>
        <taxon>Euteleostomi</taxon>
        <taxon>Actinopterygii</taxon>
        <taxon>Neopterygii</taxon>
        <taxon>Teleostei</taxon>
        <taxon>Neoteleostei</taxon>
        <taxon>Acanthomorphata</taxon>
        <taxon>Gobiaria</taxon>
        <taxon>Gobiiformes</taxon>
        <taxon>Gobioidei</taxon>
        <taxon>Gobiidae</taxon>
        <taxon>Oxudercinae</taxon>
        <taxon>Periophthalmus</taxon>
    </lineage>
</organism>
<dbReference type="Proteomes" id="UP000261520">
    <property type="component" value="Unplaced"/>
</dbReference>